<feature type="region of interest" description="Disordered" evidence="1">
    <location>
        <begin position="102"/>
        <end position="122"/>
    </location>
</feature>
<dbReference type="RefSeq" id="WP_005433263.1">
    <property type="nucleotide sequence ID" value="NZ_JH815513.1"/>
</dbReference>
<evidence type="ECO:0000313" key="3">
    <source>
        <dbReference type="Proteomes" id="UP000005835"/>
    </source>
</evidence>
<proteinExistence type="predicted"/>
<feature type="compositionally biased region" description="Basic and acidic residues" evidence="1">
    <location>
        <begin position="105"/>
        <end position="122"/>
    </location>
</feature>
<dbReference type="OrthoDB" id="8781600at2"/>
<dbReference type="EMBL" id="ADMG01000007">
    <property type="protein sequence ID" value="EKB32186.1"/>
    <property type="molecule type" value="Genomic_DNA"/>
</dbReference>
<keyword evidence="3" id="KW-1185">Reference proteome</keyword>
<evidence type="ECO:0000256" key="1">
    <source>
        <dbReference type="SAM" id="MobiDB-lite"/>
    </source>
</evidence>
<dbReference type="PATRIC" id="fig|742823.3.peg.195"/>
<protein>
    <submittedName>
        <fullName evidence="2">Uncharacterized protein</fullName>
    </submittedName>
</protein>
<accession>K1JPP5</accession>
<gene>
    <name evidence="2" type="ORF">HMPREF9465_00201</name>
</gene>
<dbReference type="eggNOG" id="COG0286">
    <property type="taxonomic scope" value="Bacteria"/>
</dbReference>
<dbReference type="Proteomes" id="UP000005835">
    <property type="component" value="Unassembled WGS sequence"/>
</dbReference>
<dbReference type="HOGENOM" id="CLU_2025576_0_0_4"/>
<evidence type="ECO:0000313" key="2">
    <source>
        <dbReference type="EMBL" id="EKB32186.1"/>
    </source>
</evidence>
<reference evidence="2 3" key="1">
    <citation type="submission" date="2012-05" db="EMBL/GenBank/DDBJ databases">
        <title>The Genome Sequence of Sutterella wadsworthensis 2_1_59BFAA.</title>
        <authorList>
            <consortium name="The Broad Institute Genome Sequencing Platform"/>
            <person name="Earl A."/>
            <person name="Ward D."/>
            <person name="Feldgarden M."/>
            <person name="Gevers D."/>
            <person name="Daigneault M."/>
            <person name="Strauss J."/>
            <person name="Allen-Vercoe E."/>
            <person name="Walker B."/>
            <person name="Young S.K."/>
            <person name="Zeng Q."/>
            <person name="Gargeya S."/>
            <person name="Fitzgerald M."/>
            <person name="Haas B."/>
            <person name="Abouelleil A."/>
            <person name="Alvarado L."/>
            <person name="Arachchi H.M."/>
            <person name="Berlin A.M."/>
            <person name="Chapman S.B."/>
            <person name="Goldberg J."/>
            <person name="Griggs A."/>
            <person name="Gujja S."/>
            <person name="Hansen M."/>
            <person name="Howarth C."/>
            <person name="Imamovic A."/>
            <person name="Larimer J."/>
            <person name="McCowen C."/>
            <person name="Montmayeur A."/>
            <person name="Murphy C."/>
            <person name="Neiman D."/>
            <person name="Pearson M."/>
            <person name="Priest M."/>
            <person name="Roberts A."/>
            <person name="Saif S."/>
            <person name="Shea T."/>
            <person name="Sisk P."/>
            <person name="Sykes S."/>
            <person name="Wortman J."/>
            <person name="Nusbaum C."/>
            <person name="Birren B."/>
        </authorList>
    </citation>
    <scope>NUCLEOTIDE SEQUENCE [LARGE SCALE GENOMIC DNA]</scope>
    <source>
        <strain evidence="2 3">2_1_59BFAA</strain>
    </source>
</reference>
<organism evidence="2 3">
    <name type="scientific">Sutterella wadsworthensis 2_1_59BFAA</name>
    <dbReference type="NCBI Taxonomy" id="742823"/>
    <lineage>
        <taxon>Bacteria</taxon>
        <taxon>Pseudomonadati</taxon>
        <taxon>Pseudomonadota</taxon>
        <taxon>Betaproteobacteria</taxon>
        <taxon>Burkholderiales</taxon>
        <taxon>Sutterellaceae</taxon>
        <taxon>Sutterella</taxon>
    </lineage>
</organism>
<dbReference type="STRING" id="742823.HMPREF9465_00201"/>
<dbReference type="AlphaFoldDB" id="K1JPP5"/>
<comment type="caution">
    <text evidence="2">The sequence shown here is derived from an EMBL/GenBank/DDBJ whole genome shotgun (WGS) entry which is preliminary data.</text>
</comment>
<sequence length="122" mass="12776">MAYYYSASQRAFYCTEIVSVDIMPADKVAVTDESYKALMAAQDAGKLIRPGAGGAPEAVDQTGAAATGIVHELTAATADKLGHIKIGKNVDVEADGTISVNLSKDVGDQRDRAPEKPDYGLS</sequence>
<name>K1JPP5_9BURK</name>